<proteinExistence type="predicted"/>
<sequence length="94" mass="10189">MRSHVALCLLAAAFVGCVIVSADEDPSQLGPDECERLFPLPPWRMNYRVSCKYLCKGWPMRWGNEPDGIPCGVTAAISTGNVCKEGQCVKASSV</sequence>
<protein>
    <recommendedName>
        <fullName evidence="4">Secreted protein</fullName>
    </recommendedName>
</protein>
<gene>
    <name evidence="2" type="ORF">V5799_011374</name>
</gene>
<evidence type="ECO:0000313" key="2">
    <source>
        <dbReference type="EMBL" id="KAK8774092.1"/>
    </source>
</evidence>
<evidence type="ECO:0008006" key="4">
    <source>
        <dbReference type="Google" id="ProtNLM"/>
    </source>
</evidence>
<accession>A0AAQ4EH99</accession>
<feature type="signal peptide" evidence="1">
    <location>
        <begin position="1"/>
        <end position="22"/>
    </location>
</feature>
<evidence type="ECO:0000313" key="3">
    <source>
        <dbReference type="Proteomes" id="UP001321473"/>
    </source>
</evidence>
<reference evidence="2 3" key="1">
    <citation type="journal article" date="2023" name="Arcadia Sci">
        <title>De novo assembly of a long-read Amblyomma americanum tick genome.</title>
        <authorList>
            <person name="Chou S."/>
            <person name="Poskanzer K.E."/>
            <person name="Rollins M."/>
            <person name="Thuy-Boun P.S."/>
        </authorList>
    </citation>
    <scope>NUCLEOTIDE SEQUENCE [LARGE SCALE GENOMIC DNA]</scope>
    <source>
        <strain evidence="2">F_SG_1</strain>
        <tissue evidence="2">Salivary glands</tissue>
    </source>
</reference>
<organism evidence="2 3">
    <name type="scientific">Amblyomma americanum</name>
    <name type="common">Lone star tick</name>
    <dbReference type="NCBI Taxonomy" id="6943"/>
    <lineage>
        <taxon>Eukaryota</taxon>
        <taxon>Metazoa</taxon>
        <taxon>Ecdysozoa</taxon>
        <taxon>Arthropoda</taxon>
        <taxon>Chelicerata</taxon>
        <taxon>Arachnida</taxon>
        <taxon>Acari</taxon>
        <taxon>Parasitiformes</taxon>
        <taxon>Ixodida</taxon>
        <taxon>Ixodoidea</taxon>
        <taxon>Ixodidae</taxon>
        <taxon>Amblyomminae</taxon>
        <taxon>Amblyomma</taxon>
    </lineage>
</organism>
<dbReference type="Proteomes" id="UP001321473">
    <property type="component" value="Unassembled WGS sequence"/>
</dbReference>
<comment type="caution">
    <text evidence="2">The sequence shown here is derived from an EMBL/GenBank/DDBJ whole genome shotgun (WGS) entry which is preliminary data.</text>
</comment>
<name>A0AAQ4EH99_AMBAM</name>
<evidence type="ECO:0000256" key="1">
    <source>
        <dbReference type="SAM" id="SignalP"/>
    </source>
</evidence>
<keyword evidence="1" id="KW-0732">Signal</keyword>
<keyword evidence="3" id="KW-1185">Reference proteome</keyword>
<dbReference type="PROSITE" id="PS51257">
    <property type="entry name" value="PROKAR_LIPOPROTEIN"/>
    <property type="match status" value="1"/>
</dbReference>
<dbReference type="EMBL" id="JARKHS020015810">
    <property type="protein sequence ID" value="KAK8774092.1"/>
    <property type="molecule type" value="Genomic_DNA"/>
</dbReference>
<dbReference type="AlphaFoldDB" id="A0AAQ4EH99"/>
<feature type="chain" id="PRO_5042860754" description="Secreted protein" evidence="1">
    <location>
        <begin position="23"/>
        <end position="94"/>
    </location>
</feature>